<dbReference type="WBParaSite" id="L893_g32012.t1">
    <property type="protein sequence ID" value="L893_g32012.t1"/>
    <property type="gene ID" value="L893_g32012"/>
</dbReference>
<sequence>MAVVVPNPPLAAAFYCPYDSQAFDRFPYRYDEEQCHQKRVRHLWRRPSTPDRRVWHSPNSVWRISEEGHVHLGDGRPARPLRTLEALSFVSIVAAVQTIFFSVVLYIHVLSSNS</sequence>
<keyword evidence="1" id="KW-0812">Transmembrane</keyword>
<reference evidence="3" key="1">
    <citation type="submission" date="2016-11" db="UniProtKB">
        <authorList>
            <consortium name="WormBaseParasite"/>
        </authorList>
    </citation>
    <scope>IDENTIFICATION</scope>
</reference>
<keyword evidence="2" id="KW-1185">Reference proteome</keyword>
<dbReference type="Proteomes" id="UP000095287">
    <property type="component" value="Unplaced"/>
</dbReference>
<evidence type="ECO:0000313" key="3">
    <source>
        <dbReference type="WBParaSite" id="L893_g32012.t1"/>
    </source>
</evidence>
<keyword evidence="1" id="KW-1133">Transmembrane helix</keyword>
<organism evidence="2 3">
    <name type="scientific">Steinernema glaseri</name>
    <dbReference type="NCBI Taxonomy" id="37863"/>
    <lineage>
        <taxon>Eukaryota</taxon>
        <taxon>Metazoa</taxon>
        <taxon>Ecdysozoa</taxon>
        <taxon>Nematoda</taxon>
        <taxon>Chromadorea</taxon>
        <taxon>Rhabditida</taxon>
        <taxon>Tylenchina</taxon>
        <taxon>Panagrolaimomorpha</taxon>
        <taxon>Strongyloidoidea</taxon>
        <taxon>Steinernematidae</taxon>
        <taxon>Steinernema</taxon>
    </lineage>
</organism>
<feature type="transmembrane region" description="Helical" evidence="1">
    <location>
        <begin position="86"/>
        <end position="109"/>
    </location>
</feature>
<name>A0A1I8A1U0_9BILA</name>
<keyword evidence="1" id="KW-0472">Membrane</keyword>
<proteinExistence type="predicted"/>
<accession>A0A1I8A1U0</accession>
<dbReference type="AlphaFoldDB" id="A0A1I8A1U0"/>
<evidence type="ECO:0000256" key="1">
    <source>
        <dbReference type="SAM" id="Phobius"/>
    </source>
</evidence>
<protein>
    <submittedName>
        <fullName evidence="3">Uncharacterized protein</fullName>
    </submittedName>
</protein>
<evidence type="ECO:0000313" key="2">
    <source>
        <dbReference type="Proteomes" id="UP000095287"/>
    </source>
</evidence>